<dbReference type="SUPFAM" id="SSF55248">
    <property type="entry name" value="PCD-like"/>
    <property type="match status" value="1"/>
</dbReference>
<proteinExistence type="inferred from homology"/>
<dbReference type="AlphaFoldDB" id="A0A964FF97"/>
<dbReference type="RefSeq" id="WP_229640599.1">
    <property type="nucleotide sequence ID" value="NZ_JADWDC010000024.1"/>
</dbReference>
<dbReference type="Pfam" id="PF01329">
    <property type="entry name" value="Pterin_4a"/>
    <property type="match status" value="1"/>
</dbReference>
<sequence length="115" mass="12891">MTELLKQKCVPCTGSLPPATAEEISTYKTQIPDWNLITENGELRLRRVYQFPDFVSALAFTNSIGKLAEAEGHHPALLTEWGKVTVTWWTHALKALHHNDFIMAAKSDAIAKEDN</sequence>
<dbReference type="CDD" id="cd00913">
    <property type="entry name" value="PCD_DCoH_subfamily_a"/>
    <property type="match status" value="1"/>
</dbReference>
<evidence type="ECO:0000256" key="3">
    <source>
        <dbReference type="ARBA" id="ARBA00023239"/>
    </source>
</evidence>
<evidence type="ECO:0000256" key="1">
    <source>
        <dbReference type="ARBA" id="ARBA00001554"/>
    </source>
</evidence>
<dbReference type="InterPro" id="IPR050376">
    <property type="entry name" value="Pterin-4-alpha-carb_dehyd"/>
</dbReference>
<accession>A0A964FF97</accession>
<keyword evidence="3 4" id="KW-0456">Lyase</keyword>
<dbReference type="PANTHER" id="PTHR42805">
    <property type="entry name" value="PTERIN-4-ALPHA-CARBINOLAMINE DEHYDRATASE-RELATED"/>
    <property type="match status" value="1"/>
</dbReference>
<comment type="caution">
    <text evidence="5">The sequence shown here is derived from an EMBL/GenBank/DDBJ whole genome shotgun (WGS) entry which is preliminary data.</text>
</comment>
<protein>
    <recommendedName>
        <fullName evidence="4">Putative pterin-4-alpha-carbinolamine dehydratase</fullName>
        <shortName evidence="4">PHS</shortName>
        <ecNumber evidence="4">4.2.1.96</ecNumber>
    </recommendedName>
    <alternativeName>
        <fullName evidence="4">4-alpha-hydroxy-tetrahydropterin dehydratase</fullName>
    </alternativeName>
    <alternativeName>
        <fullName evidence="4">Pterin carbinolamine dehydratase</fullName>
        <shortName evidence="4">PCD</shortName>
    </alternativeName>
</protein>
<dbReference type="NCBIfam" id="NF002016">
    <property type="entry name" value="PRK00823.1-1"/>
    <property type="match status" value="1"/>
</dbReference>
<dbReference type="EMBL" id="JADWDC010000024">
    <property type="protein sequence ID" value="MCC0177535.1"/>
    <property type="molecule type" value="Genomic_DNA"/>
</dbReference>
<evidence type="ECO:0000313" key="6">
    <source>
        <dbReference type="Proteomes" id="UP000729733"/>
    </source>
</evidence>
<dbReference type="HAMAP" id="MF_00434">
    <property type="entry name" value="Pterin_4_alpha"/>
    <property type="match status" value="1"/>
</dbReference>
<gene>
    <name evidence="5" type="ORF">I4641_11150</name>
</gene>
<evidence type="ECO:0000256" key="2">
    <source>
        <dbReference type="ARBA" id="ARBA00006472"/>
    </source>
</evidence>
<dbReference type="GO" id="GO:0006729">
    <property type="term" value="P:tetrahydrobiopterin biosynthetic process"/>
    <property type="evidence" value="ECO:0007669"/>
    <property type="project" value="InterPro"/>
</dbReference>
<dbReference type="Proteomes" id="UP000729733">
    <property type="component" value="Unassembled WGS sequence"/>
</dbReference>
<organism evidence="5 6">
    <name type="scientific">Waterburya agarophytonicola KI4</name>
    <dbReference type="NCBI Taxonomy" id="2874699"/>
    <lineage>
        <taxon>Bacteria</taxon>
        <taxon>Bacillati</taxon>
        <taxon>Cyanobacteriota</taxon>
        <taxon>Cyanophyceae</taxon>
        <taxon>Pleurocapsales</taxon>
        <taxon>Hyellaceae</taxon>
        <taxon>Waterburya</taxon>
        <taxon>Waterburya agarophytonicola</taxon>
    </lineage>
</organism>
<dbReference type="EC" id="4.2.1.96" evidence="4"/>
<keyword evidence="6" id="KW-1185">Reference proteome</keyword>
<comment type="catalytic activity">
    <reaction evidence="1 4">
        <text>(4aS,6R)-4a-hydroxy-L-erythro-5,6,7,8-tetrahydrobiopterin = (6R)-L-erythro-6,7-dihydrobiopterin + H2O</text>
        <dbReference type="Rhea" id="RHEA:11920"/>
        <dbReference type="ChEBI" id="CHEBI:15377"/>
        <dbReference type="ChEBI" id="CHEBI:15642"/>
        <dbReference type="ChEBI" id="CHEBI:43120"/>
        <dbReference type="EC" id="4.2.1.96"/>
    </reaction>
</comment>
<reference evidence="5" key="1">
    <citation type="journal article" date="2021" name="Antonie Van Leeuwenhoek">
        <title>Draft genome and description of Waterburya agarophytonicola gen. nov. sp. nov. (Pleurocapsales, Cyanobacteria): a seaweed symbiont.</title>
        <authorList>
            <person name="Bonthond G."/>
            <person name="Shalygin S."/>
            <person name="Bayer T."/>
            <person name="Weinberger F."/>
        </authorList>
    </citation>
    <scope>NUCLEOTIDE SEQUENCE</scope>
    <source>
        <strain evidence="5">KI4</strain>
    </source>
</reference>
<evidence type="ECO:0000256" key="4">
    <source>
        <dbReference type="HAMAP-Rule" id="MF_00434"/>
    </source>
</evidence>
<dbReference type="GO" id="GO:0008124">
    <property type="term" value="F:4-alpha-hydroxytetrahydrobiopterin dehydratase activity"/>
    <property type="evidence" value="ECO:0007669"/>
    <property type="project" value="UniProtKB-UniRule"/>
</dbReference>
<dbReference type="InterPro" id="IPR036428">
    <property type="entry name" value="PCD_sf"/>
</dbReference>
<dbReference type="InterPro" id="IPR001533">
    <property type="entry name" value="Pterin_deHydtase"/>
</dbReference>
<dbReference type="PANTHER" id="PTHR42805:SF1">
    <property type="entry name" value="PTERIN-4-ALPHA-CARBINOLAMINE DEHYDRATASE-RELATED"/>
    <property type="match status" value="1"/>
</dbReference>
<name>A0A964FF97_9CYAN</name>
<comment type="similarity">
    <text evidence="2 4">Belongs to the pterin-4-alpha-carbinolamine dehydratase family.</text>
</comment>
<evidence type="ECO:0000313" key="5">
    <source>
        <dbReference type="EMBL" id="MCC0177535.1"/>
    </source>
</evidence>
<dbReference type="Gene3D" id="3.30.1360.20">
    <property type="entry name" value="Transcriptional coactivator/pterin dehydratase"/>
    <property type="match status" value="1"/>
</dbReference>